<dbReference type="Pfam" id="PF00665">
    <property type="entry name" value="rve"/>
    <property type="match status" value="1"/>
</dbReference>
<keyword evidence="2" id="KW-0548">Nucleotidyltransferase</keyword>
<keyword evidence="3" id="KW-0540">Nuclease</keyword>
<name>A0A1X0QFJ2_9MICR</name>
<dbReference type="InterPro" id="IPR043502">
    <property type="entry name" value="DNA/RNA_pol_sf"/>
</dbReference>
<organism evidence="8 9">
    <name type="scientific">Hepatospora eriocheir</name>
    <dbReference type="NCBI Taxonomy" id="1081669"/>
    <lineage>
        <taxon>Eukaryota</taxon>
        <taxon>Fungi</taxon>
        <taxon>Fungi incertae sedis</taxon>
        <taxon>Microsporidia</taxon>
        <taxon>Hepatosporidae</taxon>
        <taxon>Hepatospora</taxon>
    </lineage>
</organism>
<sequence>MCKSIIGFIEWFRPYIRNLNERIIPLNKKICKETKFYWDENDTKLVNDIIKDIKTQVLLYRPDMNKPFIIEADASDYAIGRILKQENKEIGYFSKHLSKSECNYTVMEKEMLAILRTVQKFRKIIYGSKIIIKTDHANLTFQRNDLSNRVNKWRILLSEYDYTLVYNKGTDNIVADGLSRLFLIQEIFVEILLLTVISSEQSNEGLKNQNGFKKIKLKLDIMIYVTEDDKIFIPKSLEIEFINKVHSLLGHLGPGSCVKTVNRFYYFKGMDKKFIETLQNCDFCQKFKHKSPKYGKVSIIKTPEMPFQIVSSDIYGPIEIARFPTSKVKGGKVYILTFTDLHSRFSIAFLIRNIDSETVKYYIDKWIQMYGKPERIITDCGTQYKSKVVSEYLTSNNVKHSLTTPYNPEANGTSERINQVLKRMLSCNIGISILKVIQSINFCLNNCYNRMIELSPSEFTNNISVFDPLQRVIKIDRSEVITRSDYFKQKSAENMTDKYRKYEHQIGETVYLKNEKLDKYANKWNGPFKITSLNDNQTVWIENELKKSLVNIRRVRPKEERAECGDCLNDQPTNDKI</sequence>
<comment type="caution">
    <text evidence="8">The sequence shown here is derived from an EMBL/GenBank/DDBJ whole genome shotgun (WGS) entry which is preliminary data.</text>
</comment>
<dbReference type="VEuPathDB" id="MicrosporidiaDB:HERIO_1669"/>
<evidence type="ECO:0000256" key="4">
    <source>
        <dbReference type="ARBA" id="ARBA00022759"/>
    </source>
</evidence>
<dbReference type="InterPro" id="IPR012337">
    <property type="entry name" value="RNaseH-like_sf"/>
</dbReference>
<evidence type="ECO:0000313" key="9">
    <source>
        <dbReference type="Proteomes" id="UP000192501"/>
    </source>
</evidence>
<dbReference type="AlphaFoldDB" id="A0A1X0QFJ2"/>
<protein>
    <submittedName>
        <fullName evidence="8">TF28</fullName>
    </submittedName>
</protein>
<dbReference type="InterPro" id="IPR041373">
    <property type="entry name" value="RT_RNaseH"/>
</dbReference>
<dbReference type="InterPro" id="IPR050951">
    <property type="entry name" value="Retrovirus_Pol_polyprotein"/>
</dbReference>
<dbReference type="InterPro" id="IPR036397">
    <property type="entry name" value="RNaseH_sf"/>
</dbReference>
<dbReference type="PANTHER" id="PTHR37984">
    <property type="entry name" value="PROTEIN CBG26694"/>
    <property type="match status" value="1"/>
</dbReference>
<accession>A0A1X0QFJ2</accession>
<evidence type="ECO:0000256" key="6">
    <source>
        <dbReference type="ARBA" id="ARBA00022918"/>
    </source>
</evidence>
<evidence type="ECO:0000256" key="5">
    <source>
        <dbReference type="ARBA" id="ARBA00022801"/>
    </source>
</evidence>
<evidence type="ECO:0000256" key="1">
    <source>
        <dbReference type="ARBA" id="ARBA00022679"/>
    </source>
</evidence>
<evidence type="ECO:0000256" key="2">
    <source>
        <dbReference type="ARBA" id="ARBA00022695"/>
    </source>
</evidence>
<dbReference type="PANTHER" id="PTHR37984:SF5">
    <property type="entry name" value="PROTEIN NYNRIN-LIKE"/>
    <property type="match status" value="1"/>
</dbReference>
<dbReference type="CDD" id="cd09274">
    <property type="entry name" value="RNase_HI_RT_Ty3"/>
    <property type="match status" value="1"/>
</dbReference>
<keyword evidence="1" id="KW-0808">Transferase</keyword>
<dbReference type="VEuPathDB" id="MicrosporidiaDB:A0H76_2240"/>
<evidence type="ECO:0000259" key="7">
    <source>
        <dbReference type="PROSITE" id="PS50994"/>
    </source>
</evidence>
<dbReference type="InterPro" id="IPR001584">
    <property type="entry name" value="Integrase_cat-core"/>
</dbReference>
<dbReference type="VEuPathDB" id="MicrosporidiaDB:HERIO_1668"/>
<dbReference type="PROSITE" id="PS50994">
    <property type="entry name" value="INTEGRASE"/>
    <property type="match status" value="1"/>
</dbReference>
<keyword evidence="6" id="KW-0695">RNA-directed DNA polymerase</keyword>
<evidence type="ECO:0000313" key="8">
    <source>
        <dbReference type="EMBL" id="ORD98578.1"/>
    </source>
</evidence>
<dbReference type="SUPFAM" id="SSF53098">
    <property type="entry name" value="Ribonuclease H-like"/>
    <property type="match status" value="1"/>
</dbReference>
<dbReference type="GO" id="GO:0004519">
    <property type="term" value="F:endonuclease activity"/>
    <property type="evidence" value="ECO:0007669"/>
    <property type="project" value="UniProtKB-KW"/>
</dbReference>
<dbReference type="Pfam" id="PF17917">
    <property type="entry name" value="RT_RNaseH"/>
    <property type="match status" value="1"/>
</dbReference>
<feature type="domain" description="Integrase catalytic" evidence="7">
    <location>
        <begin position="302"/>
        <end position="476"/>
    </location>
</feature>
<dbReference type="GO" id="GO:0003676">
    <property type="term" value="F:nucleic acid binding"/>
    <property type="evidence" value="ECO:0007669"/>
    <property type="project" value="InterPro"/>
</dbReference>
<gene>
    <name evidence="8" type="primary">TF28</name>
    <name evidence="8" type="ORF">A0H76_2240</name>
</gene>
<dbReference type="Gene3D" id="3.10.20.370">
    <property type="match status" value="1"/>
</dbReference>
<dbReference type="GO" id="GO:0003964">
    <property type="term" value="F:RNA-directed DNA polymerase activity"/>
    <property type="evidence" value="ECO:0007669"/>
    <property type="project" value="UniProtKB-KW"/>
</dbReference>
<reference evidence="8 9" key="1">
    <citation type="journal article" date="2017" name="Environ. Microbiol.">
        <title>Decay of the glycolytic pathway and adaptation to intranuclear parasitism within Enterocytozoonidae microsporidia.</title>
        <authorList>
            <person name="Wiredu Boakye D."/>
            <person name="Jaroenlak P."/>
            <person name="Prachumwat A."/>
            <person name="Williams T.A."/>
            <person name="Bateman K.S."/>
            <person name="Itsathitphaisarn O."/>
            <person name="Sritunyalucksana K."/>
            <person name="Paszkiewicz K.H."/>
            <person name="Moore K.A."/>
            <person name="Stentiford G.D."/>
            <person name="Williams B.A."/>
        </authorList>
    </citation>
    <scope>NUCLEOTIDE SEQUENCE [LARGE SCALE GENOMIC DNA]</scope>
    <source>
        <strain evidence="9">canceri</strain>
    </source>
</reference>
<dbReference type="GO" id="GO:0016787">
    <property type="term" value="F:hydrolase activity"/>
    <property type="evidence" value="ECO:0007669"/>
    <property type="project" value="UniProtKB-KW"/>
</dbReference>
<dbReference type="InterPro" id="IPR041588">
    <property type="entry name" value="Integrase_H2C2"/>
</dbReference>
<dbReference type="EMBL" id="LTAI01000576">
    <property type="protein sequence ID" value="ORD98578.1"/>
    <property type="molecule type" value="Genomic_DNA"/>
</dbReference>
<keyword evidence="5" id="KW-0378">Hydrolase</keyword>
<dbReference type="GO" id="GO:0015074">
    <property type="term" value="P:DNA integration"/>
    <property type="evidence" value="ECO:0007669"/>
    <property type="project" value="InterPro"/>
</dbReference>
<evidence type="ECO:0000256" key="3">
    <source>
        <dbReference type="ARBA" id="ARBA00022722"/>
    </source>
</evidence>
<dbReference type="Gene3D" id="1.10.340.70">
    <property type="match status" value="1"/>
</dbReference>
<dbReference type="SUPFAM" id="SSF56672">
    <property type="entry name" value="DNA/RNA polymerases"/>
    <property type="match status" value="1"/>
</dbReference>
<dbReference type="Pfam" id="PF17921">
    <property type="entry name" value="Integrase_H2C2"/>
    <property type="match status" value="1"/>
</dbReference>
<dbReference type="GO" id="GO:0005634">
    <property type="term" value="C:nucleus"/>
    <property type="evidence" value="ECO:0007669"/>
    <property type="project" value="UniProtKB-ARBA"/>
</dbReference>
<dbReference type="Gene3D" id="3.30.420.10">
    <property type="entry name" value="Ribonuclease H-like superfamily/Ribonuclease H"/>
    <property type="match status" value="1"/>
</dbReference>
<keyword evidence="4" id="KW-0255">Endonuclease</keyword>
<proteinExistence type="predicted"/>
<dbReference type="Proteomes" id="UP000192501">
    <property type="component" value="Unassembled WGS sequence"/>
</dbReference>